<protein>
    <submittedName>
        <fullName evidence="2">11479_t:CDS:1</fullName>
    </submittedName>
</protein>
<evidence type="ECO:0000313" key="2">
    <source>
        <dbReference type="EMBL" id="CAI2180777.1"/>
    </source>
</evidence>
<evidence type="ECO:0000256" key="1">
    <source>
        <dbReference type="SAM" id="MobiDB-lite"/>
    </source>
</evidence>
<accession>A0A9W4ST89</accession>
<dbReference type="OrthoDB" id="2357318at2759"/>
<sequence>MSLNHQSTVYSGPHASISKILLNKTSPLSFIKDILKEFISSEDKFDKEYTFNKGLSIFYMIQYSSYEKLCNDHLWKSDKVKWVRALLNVFENENNFIGFVSLAGLLRKSVGQLISEVELAFLKSIDSLIDQINEDAKQETLTFICAQCIPFVPKVQLKELNSKARLMTLLINIVLENPRLFQNGKFLRDIEQNNNWNESCKVLEEKNNDTLYKELSKISWAISKMTQVVEKNDISSTLTRINEFSINLYKLWDESPALSLASEDSLVMNRSLSEPQIYGDRERMMILSTYSYLYFITSKFSMYGFSVYKNVFFSVLNQIIEINNSNEVISIVKDVESDINVNKPHEKCRVVYYLLIIEQLVKILDDDYLENQILPIFNGLLLRNDDKYIFESANAAYPSNIDVRQLRVAYTTVIKSLSEVDDALAWLCLEILIKKIESISLHKDSHPEFSHHTEGSVDKDFIEKQQSKNQNEAVEREQQDPLYSQQKEEEENLTKAALYLSRGHLLLTLIDQVKSVNLIFMENLLTRIKEFLKEERSNGRKDSVGSGIGLSALQKVLFDVLSNELDYTKKEFGVKWWLSEGSKLFD</sequence>
<proteinExistence type="predicted"/>
<comment type="caution">
    <text evidence="2">The sequence shown here is derived from an EMBL/GenBank/DDBJ whole genome shotgun (WGS) entry which is preliminary data.</text>
</comment>
<dbReference type="EMBL" id="CAMKVN010002370">
    <property type="protein sequence ID" value="CAI2180777.1"/>
    <property type="molecule type" value="Genomic_DNA"/>
</dbReference>
<dbReference type="AlphaFoldDB" id="A0A9W4ST89"/>
<name>A0A9W4ST89_9GLOM</name>
<organism evidence="2 3">
    <name type="scientific">Funneliformis geosporum</name>
    <dbReference type="NCBI Taxonomy" id="1117311"/>
    <lineage>
        <taxon>Eukaryota</taxon>
        <taxon>Fungi</taxon>
        <taxon>Fungi incertae sedis</taxon>
        <taxon>Mucoromycota</taxon>
        <taxon>Glomeromycotina</taxon>
        <taxon>Glomeromycetes</taxon>
        <taxon>Glomerales</taxon>
        <taxon>Glomeraceae</taxon>
        <taxon>Funneliformis</taxon>
    </lineage>
</organism>
<keyword evidence="3" id="KW-1185">Reference proteome</keyword>
<dbReference type="PANTHER" id="PTHR39214">
    <property type="entry name" value="MICROBODY (PEROXISOME) BIOGENESIS PROTEIN PEROXIN 8 (EUROFUNG)"/>
    <property type="match status" value="1"/>
</dbReference>
<gene>
    <name evidence="2" type="ORF">FWILDA_LOCUS9750</name>
</gene>
<feature type="region of interest" description="Disordered" evidence="1">
    <location>
        <begin position="466"/>
        <end position="487"/>
    </location>
</feature>
<evidence type="ECO:0000313" key="3">
    <source>
        <dbReference type="Proteomes" id="UP001153678"/>
    </source>
</evidence>
<dbReference type="InterPro" id="IPR055334">
    <property type="entry name" value="PEX8-like"/>
</dbReference>
<dbReference type="PANTHER" id="PTHR39214:SF1">
    <property type="entry name" value="MICROBODY (PEROXISOME) BIOGENESIS PROTEIN PEROXIN 8 (EUROFUNG)"/>
    <property type="match status" value="1"/>
</dbReference>
<reference evidence="2" key="1">
    <citation type="submission" date="2022-08" db="EMBL/GenBank/DDBJ databases">
        <authorList>
            <person name="Kallberg Y."/>
            <person name="Tangrot J."/>
            <person name="Rosling A."/>
        </authorList>
    </citation>
    <scope>NUCLEOTIDE SEQUENCE</scope>
    <source>
        <strain evidence="2">Wild A</strain>
    </source>
</reference>
<dbReference type="Proteomes" id="UP001153678">
    <property type="component" value="Unassembled WGS sequence"/>
</dbReference>